<name>A0A2P2JQU3_RHIMU</name>
<proteinExistence type="predicted"/>
<organism evidence="1">
    <name type="scientific">Rhizophora mucronata</name>
    <name type="common">Asiatic mangrove</name>
    <dbReference type="NCBI Taxonomy" id="61149"/>
    <lineage>
        <taxon>Eukaryota</taxon>
        <taxon>Viridiplantae</taxon>
        <taxon>Streptophyta</taxon>
        <taxon>Embryophyta</taxon>
        <taxon>Tracheophyta</taxon>
        <taxon>Spermatophyta</taxon>
        <taxon>Magnoliopsida</taxon>
        <taxon>eudicotyledons</taxon>
        <taxon>Gunneridae</taxon>
        <taxon>Pentapetalae</taxon>
        <taxon>rosids</taxon>
        <taxon>fabids</taxon>
        <taxon>Malpighiales</taxon>
        <taxon>Rhizophoraceae</taxon>
        <taxon>Rhizophora</taxon>
    </lineage>
</organism>
<sequence length="44" mass="5220">MERRVIMYFFLLVCLPAFAGNKIRNGTLILAPRKKIEKKNKNQR</sequence>
<protein>
    <submittedName>
        <fullName evidence="1">Uncharacterized protein</fullName>
    </submittedName>
</protein>
<dbReference type="EMBL" id="GGEC01015349">
    <property type="protein sequence ID" value="MBW95832.1"/>
    <property type="molecule type" value="Transcribed_RNA"/>
</dbReference>
<accession>A0A2P2JQU3</accession>
<evidence type="ECO:0000313" key="1">
    <source>
        <dbReference type="EMBL" id="MBW95832.1"/>
    </source>
</evidence>
<reference evidence="1" key="1">
    <citation type="submission" date="2018-02" db="EMBL/GenBank/DDBJ databases">
        <title>Rhizophora mucronata_Transcriptome.</title>
        <authorList>
            <person name="Meera S.P."/>
            <person name="Sreeshan A."/>
            <person name="Augustine A."/>
        </authorList>
    </citation>
    <scope>NUCLEOTIDE SEQUENCE</scope>
    <source>
        <tissue evidence="1">Leaf</tissue>
    </source>
</reference>
<dbReference type="AlphaFoldDB" id="A0A2P2JQU3"/>